<dbReference type="Gene3D" id="3.30.565.10">
    <property type="entry name" value="Histidine kinase-like ATPase, C-terminal domain"/>
    <property type="match status" value="1"/>
</dbReference>
<keyword evidence="6" id="KW-0902">Two-component regulatory system</keyword>
<dbReference type="InterPro" id="IPR036890">
    <property type="entry name" value="HATPase_C_sf"/>
</dbReference>
<feature type="transmembrane region" description="Helical" evidence="8">
    <location>
        <begin position="21"/>
        <end position="41"/>
    </location>
</feature>
<dbReference type="CDD" id="cd00082">
    <property type="entry name" value="HisKA"/>
    <property type="match status" value="1"/>
</dbReference>
<feature type="domain" description="PAS" evidence="10">
    <location>
        <begin position="90"/>
        <end position="126"/>
    </location>
</feature>
<evidence type="ECO:0000256" key="8">
    <source>
        <dbReference type="SAM" id="Phobius"/>
    </source>
</evidence>
<dbReference type="SMART" id="SM00388">
    <property type="entry name" value="HisKA"/>
    <property type="match status" value="1"/>
</dbReference>
<dbReference type="Gene3D" id="3.30.450.20">
    <property type="entry name" value="PAS domain"/>
    <property type="match status" value="1"/>
</dbReference>
<dbReference type="PROSITE" id="PS50109">
    <property type="entry name" value="HIS_KIN"/>
    <property type="match status" value="1"/>
</dbReference>
<dbReference type="EC" id="2.7.13.3" evidence="2"/>
<dbReference type="Gene3D" id="1.10.287.130">
    <property type="match status" value="1"/>
</dbReference>
<dbReference type="Pfam" id="PF08448">
    <property type="entry name" value="PAS_4"/>
    <property type="match status" value="1"/>
</dbReference>
<keyword evidence="8" id="KW-1133">Transmembrane helix</keyword>
<dbReference type="InterPro" id="IPR003594">
    <property type="entry name" value="HATPase_dom"/>
</dbReference>
<dbReference type="EMBL" id="UOEH01000137">
    <property type="protein sequence ID" value="VAV94301.1"/>
    <property type="molecule type" value="Genomic_DNA"/>
</dbReference>
<keyword evidence="3" id="KW-0597">Phosphoprotein</keyword>
<dbReference type="CDD" id="cd00130">
    <property type="entry name" value="PAS"/>
    <property type="match status" value="1"/>
</dbReference>
<keyword evidence="5" id="KW-0418">Kinase</keyword>
<name>A0A3B0RSW4_9ZZZZ</name>
<dbReference type="SUPFAM" id="SSF55785">
    <property type="entry name" value="PYP-like sensor domain (PAS domain)"/>
    <property type="match status" value="1"/>
</dbReference>
<dbReference type="InterPro" id="IPR003661">
    <property type="entry name" value="HisK_dim/P_dom"/>
</dbReference>
<dbReference type="Pfam" id="PF02518">
    <property type="entry name" value="HATPase_c"/>
    <property type="match status" value="1"/>
</dbReference>
<protein>
    <recommendedName>
        <fullName evidence="2">histidine kinase</fullName>
        <ecNumber evidence="2">2.7.13.3</ecNumber>
    </recommendedName>
</protein>
<comment type="catalytic activity">
    <reaction evidence="1">
        <text>ATP + protein L-histidine = ADP + protein N-phospho-L-histidine.</text>
        <dbReference type="EC" id="2.7.13.3"/>
    </reaction>
</comment>
<evidence type="ECO:0000256" key="2">
    <source>
        <dbReference type="ARBA" id="ARBA00012438"/>
    </source>
</evidence>
<dbReference type="InterPro" id="IPR000014">
    <property type="entry name" value="PAS"/>
</dbReference>
<evidence type="ECO:0000256" key="3">
    <source>
        <dbReference type="ARBA" id="ARBA00022553"/>
    </source>
</evidence>
<evidence type="ECO:0000256" key="4">
    <source>
        <dbReference type="ARBA" id="ARBA00022679"/>
    </source>
</evidence>
<dbReference type="PROSITE" id="PS50112">
    <property type="entry name" value="PAS"/>
    <property type="match status" value="1"/>
</dbReference>
<dbReference type="GO" id="GO:0000155">
    <property type="term" value="F:phosphorelay sensor kinase activity"/>
    <property type="evidence" value="ECO:0007669"/>
    <property type="project" value="InterPro"/>
</dbReference>
<dbReference type="AlphaFoldDB" id="A0A3B0RSW4"/>
<sequence>MNTKLSAQIAKTVSAIRTHDLFWAAGFAALIGAGLIVAGFADWRVVLGAWLALGGALIVRNQVSPVRGYAEPVIDIIDKQLAVRREGLADLRIARDVPEALPDPLFILDTDGIVEYANPAAKELVGSDNIEGRHFAAALRAPDVFEAAEAVIKTQEPQTVDFVTTGSVERSCRALVAPLGAKSGDGLTRALIFVHDLTSERRVERMRADFIASASHELRTPIASLLGFIETMRGHAKDDPEAREKFLGIMQSQAERMQRLVSDLMSLSRIELNEHVPPKGKVDLADLAGDVIDSLAPLLERAGAIVDFLNDTDEPTKIRGDRDELFQAAQNLLDNAVKYGGDPAMIKVRVGRGAAPPLGGDGEPVHRAGDAAAQTAARLNVLVDDLVYIQIRDFGPGIERADLPRLTERFYRVDLERSRKSGGTGLGLAIVKHIANRHQGGFQIESRSGGGTAFSCHFLAAQ</sequence>
<dbReference type="FunFam" id="1.10.287.130:FF:000001">
    <property type="entry name" value="Two-component sensor histidine kinase"/>
    <property type="match status" value="1"/>
</dbReference>
<reference evidence="11" key="1">
    <citation type="submission" date="2018-06" db="EMBL/GenBank/DDBJ databases">
        <authorList>
            <person name="Zhirakovskaya E."/>
        </authorList>
    </citation>
    <scope>NUCLEOTIDE SEQUENCE</scope>
</reference>
<gene>
    <name evidence="11" type="ORF">MNBD_ALPHA05-104</name>
</gene>
<dbReference type="GO" id="GO:0005886">
    <property type="term" value="C:plasma membrane"/>
    <property type="evidence" value="ECO:0007669"/>
    <property type="project" value="TreeGrafter"/>
</dbReference>
<dbReference type="InterPro" id="IPR005467">
    <property type="entry name" value="His_kinase_dom"/>
</dbReference>
<dbReference type="SUPFAM" id="SSF55874">
    <property type="entry name" value="ATPase domain of HSP90 chaperone/DNA topoisomerase II/histidine kinase"/>
    <property type="match status" value="1"/>
</dbReference>
<dbReference type="SMART" id="SM00091">
    <property type="entry name" value="PAS"/>
    <property type="match status" value="1"/>
</dbReference>
<evidence type="ECO:0000256" key="7">
    <source>
        <dbReference type="ARBA" id="ARBA00023136"/>
    </source>
</evidence>
<dbReference type="InterPro" id="IPR004358">
    <property type="entry name" value="Sig_transdc_His_kin-like_C"/>
</dbReference>
<evidence type="ECO:0000313" key="11">
    <source>
        <dbReference type="EMBL" id="VAV94301.1"/>
    </source>
</evidence>
<dbReference type="InterPro" id="IPR050351">
    <property type="entry name" value="BphY/WalK/GraS-like"/>
</dbReference>
<evidence type="ECO:0000256" key="5">
    <source>
        <dbReference type="ARBA" id="ARBA00022777"/>
    </source>
</evidence>
<evidence type="ECO:0000256" key="6">
    <source>
        <dbReference type="ARBA" id="ARBA00023012"/>
    </source>
</evidence>
<dbReference type="PRINTS" id="PR00344">
    <property type="entry name" value="BCTRLSENSOR"/>
</dbReference>
<keyword evidence="4 11" id="KW-0808">Transferase</keyword>
<proteinExistence type="predicted"/>
<evidence type="ECO:0000259" key="9">
    <source>
        <dbReference type="PROSITE" id="PS50109"/>
    </source>
</evidence>
<dbReference type="PANTHER" id="PTHR45453:SF1">
    <property type="entry name" value="PHOSPHATE REGULON SENSOR PROTEIN PHOR"/>
    <property type="match status" value="1"/>
</dbReference>
<dbReference type="GO" id="GO:0016036">
    <property type="term" value="P:cellular response to phosphate starvation"/>
    <property type="evidence" value="ECO:0007669"/>
    <property type="project" value="TreeGrafter"/>
</dbReference>
<dbReference type="InterPro" id="IPR013656">
    <property type="entry name" value="PAS_4"/>
</dbReference>
<dbReference type="InterPro" id="IPR036097">
    <property type="entry name" value="HisK_dim/P_sf"/>
</dbReference>
<dbReference type="SUPFAM" id="SSF47384">
    <property type="entry name" value="Homodimeric domain of signal transducing histidine kinase"/>
    <property type="match status" value="1"/>
</dbReference>
<dbReference type="InterPro" id="IPR035965">
    <property type="entry name" value="PAS-like_dom_sf"/>
</dbReference>
<feature type="domain" description="Histidine kinase" evidence="9">
    <location>
        <begin position="213"/>
        <end position="462"/>
    </location>
</feature>
<dbReference type="PANTHER" id="PTHR45453">
    <property type="entry name" value="PHOSPHATE REGULON SENSOR PROTEIN PHOR"/>
    <property type="match status" value="1"/>
</dbReference>
<dbReference type="SMART" id="SM00387">
    <property type="entry name" value="HATPase_c"/>
    <property type="match status" value="1"/>
</dbReference>
<dbReference type="Pfam" id="PF00512">
    <property type="entry name" value="HisKA"/>
    <property type="match status" value="1"/>
</dbReference>
<keyword evidence="7 8" id="KW-0472">Membrane</keyword>
<accession>A0A3B0RSW4</accession>
<evidence type="ECO:0000256" key="1">
    <source>
        <dbReference type="ARBA" id="ARBA00000085"/>
    </source>
</evidence>
<keyword evidence="8" id="KW-0812">Transmembrane</keyword>
<organism evidence="11">
    <name type="scientific">hydrothermal vent metagenome</name>
    <dbReference type="NCBI Taxonomy" id="652676"/>
    <lineage>
        <taxon>unclassified sequences</taxon>
        <taxon>metagenomes</taxon>
        <taxon>ecological metagenomes</taxon>
    </lineage>
</organism>
<evidence type="ECO:0000259" key="10">
    <source>
        <dbReference type="PROSITE" id="PS50112"/>
    </source>
</evidence>
<dbReference type="GO" id="GO:0004721">
    <property type="term" value="F:phosphoprotein phosphatase activity"/>
    <property type="evidence" value="ECO:0007669"/>
    <property type="project" value="TreeGrafter"/>
</dbReference>